<geneLocation type="plasmid" evidence="1 2">
    <name>p_unnamed2</name>
</geneLocation>
<organism evidence="1 2">
    <name type="scientific">Phyllobacterium zundukense</name>
    <dbReference type="NCBI Taxonomy" id="1867719"/>
    <lineage>
        <taxon>Bacteria</taxon>
        <taxon>Pseudomonadati</taxon>
        <taxon>Pseudomonadota</taxon>
        <taxon>Alphaproteobacteria</taxon>
        <taxon>Hyphomicrobiales</taxon>
        <taxon>Phyllobacteriaceae</taxon>
        <taxon>Phyllobacterium</taxon>
    </lineage>
</organism>
<evidence type="ECO:0000313" key="2">
    <source>
        <dbReference type="Proteomes" id="UP001061991"/>
    </source>
</evidence>
<keyword evidence="1" id="KW-0614">Plasmid</keyword>
<evidence type="ECO:0000313" key="1">
    <source>
        <dbReference type="EMBL" id="UXN58057.1"/>
    </source>
</evidence>
<reference evidence="1" key="1">
    <citation type="submission" date="2022-09" db="EMBL/GenBank/DDBJ databases">
        <title>Interaction between co-microsymbionts with complementary sets of symbiotic genes in legume-rhizobium systems.</title>
        <authorList>
            <person name="Safronova V."/>
            <person name="Sazanova A."/>
            <person name="Afonin A."/>
            <person name="Chirak E."/>
        </authorList>
    </citation>
    <scope>NUCLEOTIDE SEQUENCE</scope>
    <source>
        <strain evidence="1">A18/3m</strain>
    </source>
</reference>
<protein>
    <submittedName>
        <fullName evidence="1">MarR family transcriptional regulator</fullName>
    </submittedName>
</protein>
<proteinExistence type="predicted"/>
<name>A0ACD4CWR8_9HYPH</name>
<keyword evidence="2" id="KW-1185">Reference proteome</keyword>
<dbReference type="EMBL" id="CP104971">
    <property type="protein sequence ID" value="UXN58057.1"/>
    <property type="molecule type" value="Genomic_DNA"/>
</dbReference>
<gene>
    <name evidence="1" type="ORF">N8E88_07205</name>
</gene>
<dbReference type="Proteomes" id="UP001061991">
    <property type="component" value="Plasmid p_unnamed2"/>
</dbReference>
<accession>A0ACD4CWR8</accession>
<sequence>MTAETTQPLILENFLPYRLNKAAEAVSQRFASIYRERYGLTRPEWRTLATLGQFGILTATAIGAHSSMHKTKVSRAVFALEKRRWLSRKRDDIDRRIENLELTPAGHKAYNELAKVAHQFETDLLSALGKLGENELKAGLAALEKYYNQA</sequence>